<keyword evidence="3" id="KW-1185">Reference proteome</keyword>
<evidence type="ECO:0000313" key="3">
    <source>
        <dbReference type="Proteomes" id="UP001159364"/>
    </source>
</evidence>
<organism evidence="2 3">
    <name type="scientific">Erythroxylum novogranatense</name>
    <dbReference type="NCBI Taxonomy" id="1862640"/>
    <lineage>
        <taxon>Eukaryota</taxon>
        <taxon>Viridiplantae</taxon>
        <taxon>Streptophyta</taxon>
        <taxon>Embryophyta</taxon>
        <taxon>Tracheophyta</taxon>
        <taxon>Spermatophyta</taxon>
        <taxon>Magnoliopsida</taxon>
        <taxon>eudicotyledons</taxon>
        <taxon>Gunneridae</taxon>
        <taxon>Pentapetalae</taxon>
        <taxon>rosids</taxon>
        <taxon>fabids</taxon>
        <taxon>Malpighiales</taxon>
        <taxon>Erythroxylaceae</taxon>
        <taxon>Erythroxylum</taxon>
    </lineage>
</organism>
<dbReference type="PANTHER" id="PTHR36324">
    <property type="entry name" value="OS09G0460100 PROTEIN"/>
    <property type="match status" value="1"/>
</dbReference>
<dbReference type="EMBL" id="JAIWQS010000002">
    <property type="protein sequence ID" value="KAJ8772832.1"/>
    <property type="molecule type" value="Genomic_DNA"/>
</dbReference>
<proteinExistence type="predicted"/>
<comment type="caution">
    <text evidence="2">The sequence shown here is derived from an EMBL/GenBank/DDBJ whole genome shotgun (WGS) entry which is preliminary data.</text>
</comment>
<reference evidence="2 3" key="1">
    <citation type="submission" date="2021-09" db="EMBL/GenBank/DDBJ databases">
        <title>Genomic insights and catalytic innovation underlie evolution of tropane alkaloids biosynthesis.</title>
        <authorList>
            <person name="Wang Y.-J."/>
            <person name="Tian T."/>
            <person name="Huang J.-P."/>
            <person name="Huang S.-X."/>
        </authorList>
    </citation>
    <scope>NUCLEOTIDE SEQUENCE [LARGE SCALE GENOMIC DNA]</scope>
    <source>
        <strain evidence="2">KIB-2018</strain>
        <tissue evidence="2">Leaf</tissue>
    </source>
</reference>
<dbReference type="Proteomes" id="UP001159364">
    <property type="component" value="Linkage Group LG02"/>
</dbReference>
<accession>A0AAV8U0P9</accession>
<name>A0AAV8U0P9_9ROSI</name>
<evidence type="ECO:0000313" key="2">
    <source>
        <dbReference type="EMBL" id="KAJ8772832.1"/>
    </source>
</evidence>
<feature type="region of interest" description="Disordered" evidence="1">
    <location>
        <begin position="97"/>
        <end position="116"/>
    </location>
</feature>
<sequence>MGVFHQEEPPNPSKKCKFLVATLKDVFSNCSTGGGRLSNSSPEHDYPATDFDDEQEIIVSEIRSRIMERSRQRSFVLTDSFSWVYSPKTGELFVTPKASLRKGNDQNEEDESEDNERDEFFSVGSCFSCCSSALSRETFMSVKTNFSRCFSDKGLEFRECPRRSIILEFCHCEGWPFGLCKKAVLLPPLPKSPSESWSWRKGARIVKMSSTSSI</sequence>
<evidence type="ECO:0000256" key="1">
    <source>
        <dbReference type="SAM" id="MobiDB-lite"/>
    </source>
</evidence>
<gene>
    <name evidence="2" type="ORF">K2173_028009</name>
</gene>
<dbReference type="PANTHER" id="PTHR36324:SF1">
    <property type="entry name" value="OS09G0460100 PROTEIN"/>
    <property type="match status" value="1"/>
</dbReference>
<feature type="compositionally biased region" description="Acidic residues" evidence="1">
    <location>
        <begin position="106"/>
        <end position="116"/>
    </location>
</feature>
<protein>
    <submittedName>
        <fullName evidence="2">Uncharacterized protein</fullName>
    </submittedName>
</protein>
<feature type="region of interest" description="Disordered" evidence="1">
    <location>
        <begin position="32"/>
        <end position="51"/>
    </location>
</feature>
<dbReference type="AlphaFoldDB" id="A0AAV8U0P9"/>